<dbReference type="STRING" id="313595.P700755_002285"/>
<dbReference type="Proteomes" id="UP000008514">
    <property type="component" value="Chromosome"/>
</dbReference>
<protein>
    <submittedName>
        <fullName evidence="1">Uncharacterized protein</fullName>
    </submittedName>
</protein>
<reference evidence="1" key="2">
    <citation type="submission" date="2012-09" db="EMBL/GenBank/DDBJ databases">
        <title>The complete sequence of Psychroflexus torquis an extreme psychrophile from sea-ice that is stimulated by light.</title>
        <authorList>
            <person name="Feng S."/>
            <person name="Powell S.M."/>
            <person name="Bowman J.P."/>
        </authorList>
    </citation>
    <scope>NUCLEOTIDE SEQUENCE [LARGE SCALE GENOMIC DNA]</scope>
    <source>
        <strain evidence="1">ATCC 700755</strain>
    </source>
</reference>
<dbReference type="KEGG" id="ptq:P700755_002285"/>
<dbReference type="AlphaFoldDB" id="K4IIZ8"/>
<reference evidence="1" key="1">
    <citation type="submission" date="2006-03" db="EMBL/GenBank/DDBJ databases">
        <authorList>
            <person name="Bowman J."/>
            <person name="Ferriera S."/>
            <person name="Johnson J."/>
            <person name="Kravitz S."/>
            <person name="Halpern A."/>
            <person name="Remington K."/>
            <person name="Beeson K."/>
            <person name="Tran B."/>
            <person name="Rogers Y.-H."/>
            <person name="Friedman R."/>
            <person name="Venter J.C."/>
        </authorList>
    </citation>
    <scope>NUCLEOTIDE SEQUENCE [LARGE SCALE GENOMIC DNA]</scope>
    <source>
        <strain evidence="1">ATCC 700755</strain>
    </source>
</reference>
<proteinExistence type="predicted"/>
<organism evidence="1 2">
    <name type="scientific">Psychroflexus torquis (strain ATCC 700755 / CIP 106069 / ACAM 623)</name>
    <dbReference type="NCBI Taxonomy" id="313595"/>
    <lineage>
        <taxon>Bacteria</taxon>
        <taxon>Pseudomonadati</taxon>
        <taxon>Bacteroidota</taxon>
        <taxon>Flavobacteriia</taxon>
        <taxon>Flavobacteriales</taxon>
        <taxon>Flavobacteriaceae</taxon>
        <taxon>Psychroflexus</taxon>
    </lineage>
</organism>
<sequence>MSESLNIDCNQEIVFKLSSINSHAYQGSLRSDLNDRDTTSCIFFNSGFAEFETQILSQSYGNFYFLDGATF</sequence>
<keyword evidence="2" id="KW-1185">Reference proteome</keyword>
<name>K4IIZ8_PSYTT</name>
<dbReference type="HOGENOM" id="CLU_2737144_0_0_10"/>
<gene>
    <name evidence="1" type="ordered locus">P700755_002285</name>
</gene>
<evidence type="ECO:0000313" key="1">
    <source>
        <dbReference type="EMBL" id="AFU69066.1"/>
    </source>
</evidence>
<evidence type="ECO:0000313" key="2">
    <source>
        <dbReference type="Proteomes" id="UP000008514"/>
    </source>
</evidence>
<accession>K4IIZ8</accession>
<dbReference type="EMBL" id="CP003879">
    <property type="protein sequence ID" value="AFU69066.1"/>
    <property type="molecule type" value="Genomic_DNA"/>
</dbReference>